<dbReference type="NCBIfam" id="TIGR00979">
    <property type="entry name" value="fumC_II"/>
    <property type="match status" value="1"/>
</dbReference>
<keyword evidence="3 4" id="KW-0456">Lyase</keyword>
<evidence type="ECO:0000259" key="5">
    <source>
        <dbReference type="Pfam" id="PF00206"/>
    </source>
</evidence>
<dbReference type="InterPro" id="IPR008948">
    <property type="entry name" value="L-Aspartase-like"/>
</dbReference>
<dbReference type="GO" id="GO:0006099">
    <property type="term" value="P:tricarboxylic acid cycle"/>
    <property type="evidence" value="ECO:0007669"/>
    <property type="project" value="UniProtKB-UniRule"/>
</dbReference>
<dbReference type="AlphaFoldDB" id="A0A8J8CKW7"/>
<comment type="subcellular location">
    <subcellularLocation>
        <location evidence="4">Cytoplasm</location>
    </subcellularLocation>
</comment>
<dbReference type="InterPro" id="IPR018951">
    <property type="entry name" value="Fumarase_C_C"/>
</dbReference>
<dbReference type="GO" id="GO:0008797">
    <property type="term" value="F:aspartate ammonia-lyase activity"/>
    <property type="evidence" value="ECO:0007669"/>
    <property type="project" value="UniProtKB-EC"/>
</dbReference>
<feature type="binding site" description="in site B" evidence="4">
    <location>
        <begin position="128"/>
        <end position="131"/>
    </location>
    <ligand>
        <name>substrate</name>
    </ligand>
</feature>
<dbReference type="GO" id="GO:0004333">
    <property type="term" value="F:fumarate hydratase activity"/>
    <property type="evidence" value="ECO:0007669"/>
    <property type="project" value="UniProtKB-UniRule"/>
</dbReference>
<evidence type="ECO:0000256" key="2">
    <source>
        <dbReference type="ARBA" id="ARBA00009084"/>
    </source>
</evidence>
<sequence>MNTRTETDSMGAIAVPSHAYWGAQTQRSLLYFAIGNDKMPVELIRAFGILKKAAAIVNQSLGKLSPETAMLLIQAADEVISGTLNDHFPLSVWQTGSGTQTNMNANEVISNRAIELSGGTMGSKDPIHPNDHVNLSQSSNDTFPTAMHIASVEAIHHRLIPMVKKLRDALHQKSIAFDTIIKLGRTHLMDAVPLTLGQEFSGYVAQLEQALDRIEASLAGLYELAIGGTAVGTGLNTHPEFAERTSAEIAALTGLPFVSAPNKFAALAAHDGIVATSGALKTLACALMKIANDLRWMGSGPRCGLGELVLPANEPGSSIMPGKVNPTQCEAMTMVCVQVLGNDSAIAVAGTQGNFELNVFKPVLIHNLLHSVRILSDACSSFTDHMVVGIEPNRDQIQHFLENSLMLVTALNPHIGYDRAAQVAKKAHQEKTTLKSACLALGFLNADEFDAIVRPETMLRPSAEPLKNLS</sequence>
<comment type="catalytic activity">
    <reaction evidence="1">
        <text>L-aspartate = fumarate + NH4(+)</text>
        <dbReference type="Rhea" id="RHEA:16601"/>
        <dbReference type="ChEBI" id="CHEBI:28938"/>
        <dbReference type="ChEBI" id="CHEBI:29806"/>
        <dbReference type="ChEBI" id="CHEBI:29991"/>
        <dbReference type="EC" id="4.3.1.1"/>
    </reaction>
</comment>
<feature type="binding site" evidence="4">
    <location>
        <position position="318"/>
    </location>
    <ligand>
        <name>substrate</name>
    </ligand>
</feature>
<protein>
    <recommendedName>
        <fullName evidence="4">Fumarate hydratase class II</fullName>
        <shortName evidence="4">Fumarase C</shortName>
        <ecNumber evidence="4">4.2.1.2</ecNumber>
    </recommendedName>
    <alternativeName>
        <fullName evidence="4">Aerobic fumarase</fullName>
    </alternativeName>
    <alternativeName>
        <fullName evidence="4">Iron-independent fumarase</fullName>
    </alternativeName>
</protein>
<dbReference type="EC" id="4.2.1.2" evidence="4"/>
<comment type="function">
    <text evidence="4">Involved in the TCA cycle. Catalyzes the stereospecific interconversion of fumarate to L-malate.</text>
</comment>
<keyword evidence="4" id="KW-0816">Tricarboxylic acid cycle</keyword>
<comment type="similarity">
    <text evidence="2 4">Belongs to the class-II fumarase/aspartase family. Fumarase subfamily.</text>
</comment>
<comment type="caution">
    <text evidence="7">The sequence shown here is derived from an EMBL/GenBank/DDBJ whole genome shotgun (WGS) entry which is preliminary data.</text>
</comment>
<gene>
    <name evidence="4 7" type="primary">fumC</name>
    <name evidence="7" type="ORF">GS601_17330</name>
</gene>
<feature type="binding site" evidence="4">
    <location>
        <begin position="138"/>
        <end position="140"/>
    </location>
    <ligand>
        <name>substrate</name>
    </ligand>
</feature>
<feature type="domain" description="Fumarate lyase N-terminal" evidence="5">
    <location>
        <begin position="11"/>
        <end position="341"/>
    </location>
</feature>
<reference evidence="7" key="1">
    <citation type="submission" date="2019-12" db="EMBL/GenBank/DDBJ databases">
        <title>High-Quality draft genome sequences of three cyanobacteria isolated from the limestone walls of the Old Cathedral of Coimbra.</title>
        <authorList>
            <person name="Tiago I."/>
            <person name="Soares F."/>
            <person name="Portugal A."/>
        </authorList>
    </citation>
    <scope>NUCLEOTIDE SEQUENCE</scope>
    <source>
        <strain evidence="7">A</strain>
    </source>
</reference>
<dbReference type="PANTHER" id="PTHR11444:SF1">
    <property type="entry name" value="FUMARATE HYDRATASE, MITOCHONDRIAL"/>
    <property type="match status" value="1"/>
</dbReference>
<dbReference type="PANTHER" id="PTHR11444">
    <property type="entry name" value="ASPARTATEAMMONIA/ARGININOSUCCINATE/ADENYLOSUCCINATE LYASE"/>
    <property type="match status" value="1"/>
</dbReference>
<dbReference type="InterPro" id="IPR024083">
    <property type="entry name" value="Fumarase/histidase_N"/>
</dbReference>
<evidence type="ECO:0000259" key="6">
    <source>
        <dbReference type="Pfam" id="PF10415"/>
    </source>
</evidence>
<dbReference type="GO" id="GO:0006108">
    <property type="term" value="P:malate metabolic process"/>
    <property type="evidence" value="ECO:0007669"/>
    <property type="project" value="TreeGrafter"/>
</dbReference>
<evidence type="ECO:0000256" key="4">
    <source>
        <dbReference type="HAMAP-Rule" id="MF_00743"/>
    </source>
</evidence>
<feature type="site" description="Important for catalytic activity" evidence="4">
    <location>
        <position position="330"/>
    </location>
</feature>
<dbReference type="Pfam" id="PF00206">
    <property type="entry name" value="Lyase_1"/>
    <property type="match status" value="1"/>
</dbReference>
<dbReference type="InterPro" id="IPR000362">
    <property type="entry name" value="Fumarate_lyase_fam"/>
</dbReference>
<dbReference type="GO" id="GO:0005737">
    <property type="term" value="C:cytoplasm"/>
    <property type="evidence" value="ECO:0007669"/>
    <property type="project" value="UniProtKB-SubCell"/>
</dbReference>
<dbReference type="RefSeq" id="WP_162424554.1">
    <property type="nucleotide sequence ID" value="NZ_WVIE01000023.1"/>
</dbReference>
<evidence type="ECO:0000256" key="1">
    <source>
        <dbReference type="ARBA" id="ARBA00001494"/>
    </source>
</evidence>
<dbReference type="GO" id="GO:0006106">
    <property type="term" value="P:fumarate metabolic process"/>
    <property type="evidence" value="ECO:0007669"/>
    <property type="project" value="InterPro"/>
</dbReference>
<dbReference type="FunFam" id="1.20.200.10:FF:000001">
    <property type="entry name" value="Fumarate hydratase, mitochondrial"/>
    <property type="match status" value="1"/>
</dbReference>
<feature type="binding site" evidence="4">
    <location>
        <begin position="323"/>
        <end position="325"/>
    </location>
    <ligand>
        <name>substrate</name>
    </ligand>
</feature>
<dbReference type="PROSITE" id="PS00163">
    <property type="entry name" value="FUMARATE_LYASES"/>
    <property type="match status" value="1"/>
</dbReference>
<dbReference type="InterPro" id="IPR020557">
    <property type="entry name" value="Fumarate_lyase_CS"/>
</dbReference>
<evidence type="ECO:0000313" key="8">
    <source>
        <dbReference type="Proteomes" id="UP000646053"/>
    </source>
</evidence>
<accession>A0A8J8CKW7</accession>
<dbReference type="CDD" id="cd01362">
    <property type="entry name" value="Fumarase_classII"/>
    <property type="match status" value="1"/>
</dbReference>
<dbReference type="Gene3D" id="1.20.200.10">
    <property type="entry name" value="Fumarase/aspartase (Central domain)"/>
    <property type="match status" value="1"/>
</dbReference>
<dbReference type="FunFam" id="1.10.40.30:FF:000002">
    <property type="entry name" value="Fumarate hydratase class II"/>
    <property type="match status" value="1"/>
</dbReference>
<comment type="catalytic activity">
    <reaction evidence="4">
        <text>(S)-malate = fumarate + H2O</text>
        <dbReference type="Rhea" id="RHEA:12460"/>
        <dbReference type="ChEBI" id="CHEBI:15377"/>
        <dbReference type="ChEBI" id="CHEBI:15589"/>
        <dbReference type="ChEBI" id="CHEBI:29806"/>
        <dbReference type="EC" id="4.2.1.2"/>
    </reaction>
</comment>
<feature type="binding site" evidence="4">
    <location>
        <position position="186"/>
    </location>
    <ligand>
        <name>substrate</name>
    </ligand>
</feature>
<dbReference type="EMBL" id="WVIE01000023">
    <property type="protein sequence ID" value="NDJ19026.1"/>
    <property type="molecule type" value="Genomic_DNA"/>
</dbReference>
<proteinExistence type="inferred from homology"/>
<dbReference type="HAMAP" id="MF_00743">
    <property type="entry name" value="FumaraseC"/>
    <property type="match status" value="1"/>
</dbReference>
<keyword evidence="8" id="KW-1185">Reference proteome</keyword>
<evidence type="ECO:0000313" key="7">
    <source>
        <dbReference type="EMBL" id="NDJ19026.1"/>
    </source>
</evidence>
<feature type="binding site" evidence="4">
    <location>
        <begin position="97"/>
        <end position="99"/>
    </location>
    <ligand>
        <name>substrate</name>
    </ligand>
</feature>
<dbReference type="UniPathway" id="UPA00223">
    <property type="reaction ID" value="UER01007"/>
</dbReference>
<dbReference type="Gene3D" id="1.10.40.30">
    <property type="entry name" value="Fumarase/aspartase (C-terminal domain)"/>
    <property type="match status" value="1"/>
</dbReference>
<feature type="active site" description="Proton donor/acceptor" evidence="4">
    <location>
        <position position="187"/>
    </location>
</feature>
<organism evidence="7 8">
    <name type="scientific">Myxacorys almedinensis A</name>
    <dbReference type="NCBI Taxonomy" id="2690445"/>
    <lineage>
        <taxon>Bacteria</taxon>
        <taxon>Bacillati</taxon>
        <taxon>Cyanobacteriota</taxon>
        <taxon>Cyanophyceae</taxon>
        <taxon>Leptolyngbyales</taxon>
        <taxon>Leptolyngbyaceae</taxon>
        <taxon>Myxacorys</taxon>
        <taxon>Myxacorys almedinensis</taxon>
    </lineage>
</organism>
<dbReference type="Proteomes" id="UP000646053">
    <property type="component" value="Unassembled WGS sequence"/>
</dbReference>
<feature type="active site" evidence="4">
    <location>
        <position position="317"/>
    </location>
</feature>
<feature type="domain" description="Fumarase C C-terminal" evidence="6">
    <location>
        <begin position="407"/>
        <end position="459"/>
    </location>
</feature>
<dbReference type="InterPro" id="IPR005677">
    <property type="entry name" value="Fum_hydII"/>
</dbReference>
<keyword evidence="4" id="KW-0963">Cytoplasm</keyword>
<name>A0A8J8CKW7_9CYAN</name>
<dbReference type="Pfam" id="PF10415">
    <property type="entry name" value="FumaraseC_C"/>
    <property type="match status" value="1"/>
</dbReference>
<evidence type="ECO:0000256" key="3">
    <source>
        <dbReference type="ARBA" id="ARBA00023239"/>
    </source>
</evidence>
<dbReference type="InterPro" id="IPR022761">
    <property type="entry name" value="Fumarate_lyase_N"/>
</dbReference>
<dbReference type="NCBIfam" id="NF008909">
    <property type="entry name" value="PRK12273.1"/>
    <property type="match status" value="1"/>
</dbReference>
<dbReference type="SUPFAM" id="SSF48557">
    <property type="entry name" value="L-aspartase-like"/>
    <property type="match status" value="1"/>
</dbReference>
<dbReference type="FunFam" id="1.10.275.10:FF:000001">
    <property type="entry name" value="Fumarate hydratase, mitochondrial"/>
    <property type="match status" value="1"/>
</dbReference>
<dbReference type="PRINTS" id="PR00149">
    <property type="entry name" value="FUMRATELYASE"/>
</dbReference>
<comment type="miscellaneous">
    <text evidence="4">There are 2 substrate-binding sites: the catalytic A site, and the non-catalytic B site that may play a role in the transfer of substrate or product between the active site and the solvent. Alternatively, the B site may bind allosteric effectors.</text>
</comment>
<comment type="pathway">
    <text evidence="4">Carbohydrate metabolism; tricarboxylic acid cycle; (S)-malate from fumarate: step 1/1.</text>
</comment>
<dbReference type="Gene3D" id="1.10.275.10">
    <property type="entry name" value="Fumarase/aspartase (N-terminal domain)"/>
    <property type="match status" value="1"/>
</dbReference>
<comment type="subunit">
    <text evidence="4">Homotetramer.</text>
</comment>